<keyword evidence="1" id="KW-1133">Transmembrane helix</keyword>
<evidence type="ECO:0000256" key="1">
    <source>
        <dbReference type="SAM" id="Phobius"/>
    </source>
</evidence>
<feature type="transmembrane region" description="Helical" evidence="1">
    <location>
        <begin position="66"/>
        <end position="87"/>
    </location>
</feature>
<reference evidence="3 4" key="1">
    <citation type="submission" date="2021-03" db="EMBL/GenBank/DDBJ databases">
        <title>Flavobacterium kribbensis sp. nov, an endophytic bacteria, isolated from soybean.</title>
        <authorList>
            <person name="Lee J."/>
            <person name="Seo J."/>
        </authorList>
    </citation>
    <scope>NUCLEOTIDE SEQUENCE [LARGE SCALE GENOMIC DNA]</scope>
    <source>
        <strain evidence="3 4">BB8</strain>
    </source>
</reference>
<proteinExistence type="predicted"/>
<evidence type="ECO:0000313" key="3">
    <source>
        <dbReference type="EMBL" id="QSW89230.1"/>
    </source>
</evidence>
<organism evidence="3 4">
    <name type="scientific">Flavobacterium endoglycinae</name>
    <dbReference type="NCBI Taxonomy" id="2816357"/>
    <lineage>
        <taxon>Bacteria</taxon>
        <taxon>Pseudomonadati</taxon>
        <taxon>Bacteroidota</taxon>
        <taxon>Flavobacteriia</taxon>
        <taxon>Flavobacteriales</taxon>
        <taxon>Flavobacteriaceae</taxon>
        <taxon>Flavobacterium</taxon>
    </lineage>
</organism>
<keyword evidence="1" id="KW-0812">Transmembrane</keyword>
<feature type="transmembrane region" description="Helical" evidence="1">
    <location>
        <begin position="15"/>
        <end position="32"/>
    </location>
</feature>
<dbReference type="Pfam" id="PF03779">
    <property type="entry name" value="SPW"/>
    <property type="match status" value="1"/>
</dbReference>
<name>A0ABX7QEU1_9FLAO</name>
<gene>
    <name evidence="3" type="ORF">J0383_00090</name>
</gene>
<feature type="transmembrane region" description="Helical" evidence="1">
    <location>
        <begin position="38"/>
        <end position="54"/>
    </location>
</feature>
<accession>A0ABX7QEU1</accession>
<dbReference type="RefSeq" id="WP_207296424.1">
    <property type="nucleotide sequence ID" value="NZ_CP071448.1"/>
</dbReference>
<sequence>MSSIDYNQSQAGKRYLIPILMLIVPFLFKLSHSSVESIILYSASATLILNGMITKCGTGFIRVMPLNVYLLLYVLTGMFLAVSPWILNFSHRIFMPHLILGTAAIIHGLKRRSEFEEHSYEE</sequence>
<evidence type="ECO:0000313" key="4">
    <source>
        <dbReference type="Proteomes" id="UP000663440"/>
    </source>
</evidence>
<dbReference type="InterPro" id="IPR005530">
    <property type="entry name" value="SPW"/>
</dbReference>
<keyword evidence="4" id="KW-1185">Reference proteome</keyword>
<evidence type="ECO:0000259" key="2">
    <source>
        <dbReference type="Pfam" id="PF03779"/>
    </source>
</evidence>
<dbReference type="Proteomes" id="UP000663440">
    <property type="component" value="Chromosome"/>
</dbReference>
<protein>
    <submittedName>
        <fullName evidence="3">SPW repeat protein</fullName>
    </submittedName>
</protein>
<feature type="domain" description="SPW repeat-containing integral membrane" evidence="2">
    <location>
        <begin position="15"/>
        <end position="108"/>
    </location>
</feature>
<dbReference type="EMBL" id="CP071448">
    <property type="protein sequence ID" value="QSW89230.1"/>
    <property type="molecule type" value="Genomic_DNA"/>
</dbReference>
<keyword evidence="1" id="KW-0472">Membrane</keyword>